<sequence length="182" mass="20348">MLAVGVLHTPKLLRLSGVGDIRRLSGFRNPTIVKSPNVEERLQNRHLSALAVTLNTAKGGKCGLWNIQTLVSTRDKPHSLCGPRRQSLPWIPSSAPRISYRTHGTRFIPYIRCPDLQAWLTSRRNQAVLLAMQLGGSLCRGPIEDRNMIRSITCEHLRLKSIKPHISLICGGENDDNDQTEQ</sequence>
<protein>
    <recommendedName>
        <fullName evidence="3">Glucose-methanol-choline oxidoreductase N-terminal domain-containing protein</fullName>
    </recommendedName>
</protein>
<keyword evidence="2" id="KW-1185">Reference proteome</keyword>
<dbReference type="Proteomes" id="UP000326289">
    <property type="component" value="Unassembled WGS sequence"/>
</dbReference>
<dbReference type="Gene3D" id="3.50.50.60">
    <property type="entry name" value="FAD/NAD(P)-binding domain"/>
    <property type="match status" value="1"/>
</dbReference>
<gene>
    <name evidence="1" type="ORF">BDV30DRAFT_64284</name>
</gene>
<proteinExistence type="predicted"/>
<dbReference type="InterPro" id="IPR036188">
    <property type="entry name" value="FAD/NAD-bd_sf"/>
</dbReference>
<name>A0A5N6JC32_9EURO</name>
<dbReference type="EMBL" id="ML732781">
    <property type="protein sequence ID" value="KAB8275494.1"/>
    <property type="molecule type" value="Genomic_DNA"/>
</dbReference>
<reference evidence="1 2" key="1">
    <citation type="submission" date="2019-04" db="EMBL/GenBank/DDBJ databases">
        <title>Fungal friends and foes A comparative genomics study of 23 Aspergillus species from section Flavi.</title>
        <authorList>
            <consortium name="DOE Joint Genome Institute"/>
            <person name="Kjaerbolling I."/>
            <person name="Vesth T.C."/>
            <person name="Frisvad J.C."/>
            <person name="Nybo J.L."/>
            <person name="Theobald S."/>
            <person name="Kildgaard S."/>
            <person name="Petersen T.I."/>
            <person name="Kuo A."/>
            <person name="Sato A."/>
            <person name="Lyhne E.K."/>
            <person name="Kogle M.E."/>
            <person name="Wiebenga A."/>
            <person name="Kun R.S."/>
            <person name="Lubbers R.J."/>
            <person name="Makela M.R."/>
            <person name="Barry K."/>
            <person name="Chovatia M."/>
            <person name="Clum A."/>
            <person name="Daum C."/>
            <person name="Haridas S."/>
            <person name="He G."/>
            <person name="LaButti K."/>
            <person name="Lipzen A."/>
            <person name="Mondo S."/>
            <person name="Pangilinan J."/>
            <person name="Riley R."/>
            <person name="Salamov A."/>
            <person name="Simmons B.A."/>
            <person name="Magnuson J.K."/>
            <person name="Henrissat B."/>
            <person name="Mortensen U.H."/>
            <person name="Larsen T.O."/>
            <person name="De vries R.P."/>
            <person name="Grigoriev I.V."/>
            <person name="Machida M."/>
            <person name="Baker S.E."/>
            <person name="Andersen M.R."/>
        </authorList>
    </citation>
    <scope>NUCLEOTIDE SEQUENCE [LARGE SCALE GENOMIC DNA]</scope>
    <source>
        <strain evidence="1 2">CBS 117635</strain>
    </source>
</reference>
<organism evidence="1 2">
    <name type="scientific">Aspergillus minisclerotigenes</name>
    <dbReference type="NCBI Taxonomy" id="656917"/>
    <lineage>
        <taxon>Eukaryota</taxon>
        <taxon>Fungi</taxon>
        <taxon>Dikarya</taxon>
        <taxon>Ascomycota</taxon>
        <taxon>Pezizomycotina</taxon>
        <taxon>Eurotiomycetes</taxon>
        <taxon>Eurotiomycetidae</taxon>
        <taxon>Eurotiales</taxon>
        <taxon>Aspergillaceae</taxon>
        <taxon>Aspergillus</taxon>
        <taxon>Aspergillus subgen. Circumdati</taxon>
    </lineage>
</organism>
<evidence type="ECO:0000313" key="2">
    <source>
        <dbReference type="Proteomes" id="UP000326289"/>
    </source>
</evidence>
<evidence type="ECO:0000313" key="1">
    <source>
        <dbReference type="EMBL" id="KAB8275494.1"/>
    </source>
</evidence>
<evidence type="ECO:0008006" key="3">
    <source>
        <dbReference type="Google" id="ProtNLM"/>
    </source>
</evidence>
<dbReference type="AlphaFoldDB" id="A0A5N6JC32"/>
<accession>A0A5N6JC32</accession>